<name>A0A653EZ67_9MYCO</name>
<evidence type="ECO:0000313" key="2">
    <source>
        <dbReference type="EMBL" id="VTP02623.1"/>
    </source>
</evidence>
<dbReference type="EMBL" id="LR589137">
    <property type="protein sequence ID" value="VTP02623.1"/>
    <property type="molecule type" value="Genomic_DNA"/>
</dbReference>
<proteinExistence type="predicted"/>
<dbReference type="Gene3D" id="1.10.287.850">
    <property type="entry name" value="HP0062-like domain"/>
    <property type="match status" value="1"/>
</dbReference>
<organism evidence="2">
    <name type="scientific">Mycobacterium riyadhense</name>
    <dbReference type="NCBI Taxonomy" id="486698"/>
    <lineage>
        <taxon>Bacteria</taxon>
        <taxon>Bacillati</taxon>
        <taxon>Actinomycetota</taxon>
        <taxon>Actinomycetes</taxon>
        <taxon>Mycobacteriales</taxon>
        <taxon>Mycobacteriaceae</taxon>
        <taxon>Mycobacterium</taxon>
    </lineage>
</organism>
<dbReference type="OrthoDB" id="4752358at2"/>
<feature type="domain" description="PE" evidence="1">
    <location>
        <begin position="4"/>
        <end position="60"/>
    </location>
</feature>
<dbReference type="InterPro" id="IPR000084">
    <property type="entry name" value="PE-PGRS_N"/>
</dbReference>
<dbReference type="Pfam" id="PF00934">
    <property type="entry name" value="PE"/>
    <property type="match status" value="1"/>
</dbReference>
<dbReference type="AlphaFoldDB" id="A0A653EZ67"/>
<reference evidence="2" key="1">
    <citation type="submission" date="2019-05" db="EMBL/GenBank/DDBJ databases">
        <authorList>
            <person name="Naeem R."/>
            <person name="Antony C."/>
            <person name="Guan Q."/>
        </authorList>
    </citation>
    <scope>NUCLEOTIDE SEQUENCE</scope>
    <source>
        <strain evidence="2">2</strain>
    </source>
</reference>
<dbReference type="SUPFAM" id="SSF140459">
    <property type="entry name" value="PE/PPE dimer-like"/>
    <property type="match status" value="1"/>
</dbReference>
<accession>A0A653EZ67</accession>
<dbReference type="InterPro" id="IPR038332">
    <property type="entry name" value="PPE_sf"/>
</dbReference>
<sequence>MSFVIATPESVAAAATDLASIGSSLSAATQAAAAPTMGIVSAGADEVSVAIAALFGACAELSGAERPSDGVS</sequence>
<protein>
    <submittedName>
        <fullName evidence="2">PE family protein</fullName>
    </submittedName>
</protein>
<gene>
    <name evidence="2" type="ORF">BIN_B_04609</name>
</gene>
<evidence type="ECO:0000259" key="1">
    <source>
        <dbReference type="Pfam" id="PF00934"/>
    </source>
</evidence>